<dbReference type="InterPro" id="IPR028468">
    <property type="entry name" value="Smc1_ABC"/>
</dbReference>
<dbReference type="InterPro" id="IPR003395">
    <property type="entry name" value="RecF/RecN/SMC_N"/>
</dbReference>
<evidence type="ECO:0000256" key="12">
    <source>
        <dbReference type="SAM" id="MobiDB-lite"/>
    </source>
</evidence>
<keyword evidence="15" id="KW-1185">Reference proteome</keyword>
<keyword evidence="7 11" id="KW-0175">Coiled coil</keyword>
<comment type="caution">
    <text evidence="14">The sequence shown here is derived from an EMBL/GenBank/DDBJ whole genome shotgun (WGS) entry which is preliminary data.</text>
</comment>
<feature type="coiled-coil region" evidence="11">
    <location>
        <begin position="306"/>
        <end position="354"/>
    </location>
</feature>
<feature type="compositionally biased region" description="Basic and acidic residues" evidence="12">
    <location>
        <begin position="854"/>
        <end position="863"/>
    </location>
</feature>
<dbReference type="FunFam" id="1.20.1060.20:FF:000001">
    <property type="entry name" value="Structural maintenance of chromosomes 1A"/>
    <property type="match status" value="1"/>
</dbReference>
<dbReference type="Pfam" id="PF02463">
    <property type="entry name" value="SMC_N"/>
    <property type="match status" value="1"/>
</dbReference>
<dbReference type="InterPro" id="IPR010935">
    <property type="entry name" value="SMC_hinge"/>
</dbReference>
<evidence type="ECO:0000313" key="14">
    <source>
        <dbReference type="EMBL" id="KAG5673040.1"/>
    </source>
</evidence>
<feature type="region of interest" description="Disordered" evidence="12">
    <location>
        <begin position="245"/>
        <end position="269"/>
    </location>
</feature>
<dbReference type="CDD" id="cd03275">
    <property type="entry name" value="ABC_SMC1_euk"/>
    <property type="match status" value="1"/>
</dbReference>
<evidence type="ECO:0000256" key="3">
    <source>
        <dbReference type="ARBA" id="ARBA00005597"/>
    </source>
</evidence>
<feature type="coiled-coil region" evidence="11">
    <location>
        <begin position="1023"/>
        <end position="1064"/>
    </location>
</feature>
<accession>A0A9J6BTK2</accession>
<feature type="coiled-coil region" evidence="11">
    <location>
        <begin position="408"/>
        <end position="463"/>
    </location>
</feature>
<sequence>MAAFLEFIEIENFKSYKGKVVIGPLKKFTAVIGPNGSGKSNFMDAISFVMGEKTTSLRVKKLGDLIHGASISRPISRHASVTAKFKLPDGTDMSFQRAVSGSSSDYKINNQNVSSNTYLSELEKMGINVKAKNFLVFQGAVENIAMKNAKERTQLFEEISTSGLLKEEYNTLKQEMMSAEEETQFTYQKKKGVAAERKEAKLEKQEADRYSRLREEYTEKQIIYQLYKLYHNEKDIQRYNDELKSKQQESKKLEDKKSRADEVLRDKKKEGGKISRDLAKIEQDIREAESDMNKKHPLYIKAKEKVAHTQKKLDGAMKTLEQARKADEAHQSDIRKLEDELQSILDKKKSFESEIAMDSKKRGSNVHLEQDFLKEYDRLKQQADLKSAKYLAKLDSINREQKSEQDLLDSEMNKKTQLEETLKKYSSEKEEAIKRKEKLYEHIRSSEAQLAEQMRNKEELSKDVGCSKERQMELQREIYDVNEQLGDAKNDKHEDARRKKKQEVVEMFKREIPGVYDRMINMCQPTNKRYNVAVTKVLGKYMEAIIVDTEKTARKCIQMLKDQKLEVETFLPLDYLQAKPLKERLRTIQNPKGVHLIYDVLRFDPPDIERAVLFATNNALVCESPEDAMKVAYEMDRSRYDALALDGTFYQKSGIISGGSHDLARKAKRWDEKHMNQLKLQKERLNEELKEVTKKTRKQSELTTIESQIKGIENRLRYSRNDLANSDKAIRDFERSMNDLRKELDLIGPNISEIERRMMSRDAKIQEIKGKMNTVEDEYFKNFCKKIGVANIRQYEDRELVLQQERDKKLAEFEQQIDRINTNLDFERSKDTSKNVQRWERTVQDDEDSLESLKQAEKRHRDDIEKDKEKIESLKLEKQNKKKLVDEMEEDTAKARRDVASLAKDIATISHQISSIENKIDSKRNDRLNMLRQCKMDDIQIPMLGHSSLDDILAEQETNDPSSSATMSNSMLSKINEIQLDYRSIPRNLKDIDEPDQVKKSGDGLNKELQQKLDTLEKIQTPNMKALQKLDAVAEKIQSTNEEFENAKKKAKKAKAAFEKVKNERIARFNKCLNHISEAIDGIYKALSRNDAAQAFLNPDNPEESYLDGINYNCVAPGKRFQPMSNLSGGEKTIAALALLFAIHSYQPAPFFVLDEIDAALDNTNIGKVAKYIREQQDLQTIVISLKEEFYGHADILIGITPQPADCLVSRTYLYDLTNFESND</sequence>
<evidence type="ECO:0000259" key="13">
    <source>
        <dbReference type="SMART" id="SM00968"/>
    </source>
</evidence>
<evidence type="ECO:0000256" key="2">
    <source>
        <dbReference type="ARBA" id="ARBA00004286"/>
    </source>
</evidence>
<dbReference type="EMBL" id="JADBJN010000003">
    <property type="protein sequence ID" value="KAG5673040.1"/>
    <property type="molecule type" value="Genomic_DNA"/>
</dbReference>
<dbReference type="GO" id="GO:0005524">
    <property type="term" value="F:ATP binding"/>
    <property type="evidence" value="ECO:0007669"/>
    <property type="project" value="InterPro"/>
</dbReference>
<feature type="coiled-coil region" evidence="11">
    <location>
        <begin position="668"/>
        <end position="743"/>
    </location>
</feature>
<dbReference type="PANTHER" id="PTHR18937:SF12">
    <property type="entry name" value="STRUCTURAL MAINTENANCE OF CHROMOSOMES PROTEIN"/>
    <property type="match status" value="1"/>
</dbReference>
<dbReference type="SMART" id="SM00968">
    <property type="entry name" value="SMC_hinge"/>
    <property type="match status" value="1"/>
</dbReference>
<dbReference type="Gene3D" id="3.30.70.1620">
    <property type="match status" value="1"/>
</dbReference>
<organism evidence="14 15">
    <name type="scientific">Polypedilum vanderplanki</name>
    <name type="common">Sleeping chironomid midge</name>
    <dbReference type="NCBI Taxonomy" id="319348"/>
    <lineage>
        <taxon>Eukaryota</taxon>
        <taxon>Metazoa</taxon>
        <taxon>Ecdysozoa</taxon>
        <taxon>Arthropoda</taxon>
        <taxon>Hexapoda</taxon>
        <taxon>Insecta</taxon>
        <taxon>Pterygota</taxon>
        <taxon>Neoptera</taxon>
        <taxon>Endopterygota</taxon>
        <taxon>Diptera</taxon>
        <taxon>Nematocera</taxon>
        <taxon>Chironomoidea</taxon>
        <taxon>Chironomidae</taxon>
        <taxon>Chironominae</taxon>
        <taxon>Polypedilum</taxon>
        <taxon>Polypedilum</taxon>
    </lineage>
</organism>
<dbReference type="SUPFAM" id="SSF52540">
    <property type="entry name" value="P-loop containing nucleoside triphosphate hydrolases"/>
    <property type="match status" value="1"/>
</dbReference>
<evidence type="ECO:0000256" key="8">
    <source>
        <dbReference type="ARBA" id="ARBA00023242"/>
    </source>
</evidence>
<evidence type="ECO:0000256" key="11">
    <source>
        <dbReference type="SAM" id="Coils"/>
    </source>
</evidence>
<keyword evidence="5" id="KW-0132">Cell division</keyword>
<dbReference type="GO" id="GO:0008278">
    <property type="term" value="C:cohesin complex"/>
    <property type="evidence" value="ECO:0007669"/>
    <property type="project" value="InterPro"/>
</dbReference>
<dbReference type="Pfam" id="PF06470">
    <property type="entry name" value="SMC_hinge"/>
    <property type="match status" value="1"/>
</dbReference>
<evidence type="ECO:0000256" key="7">
    <source>
        <dbReference type="ARBA" id="ARBA00023054"/>
    </source>
</evidence>
<evidence type="ECO:0000256" key="6">
    <source>
        <dbReference type="ARBA" id="ARBA00022776"/>
    </source>
</evidence>
<evidence type="ECO:0000256" key="9">
    <source>
        <dbReference type="ARBA" id="ARBA00023306"/>
    </source>
</evidence>
<dbReference type="GO" id="GO:0007062">
    <property type="term" value="P:sister chromatid cohesion"/>
    <property type="evidence" value="ECO:0007669"/>
    <property type="project" value="InterPro"/>
</dbReference>
<keyword evidence="6" id="KW-0498">Mitosis</keyword>
<evidence type="ECO:0000256" key="5">
    <source>
        <dbReference type="ARBA" id="ARBA00022618"/>
    </source>
</evidence>
<keyword evidence="9" id="KW-0131">Cell cycle</keyword>
<dbReference type="PIRSF" id="PIRSF005719">
    <property type="entry name" value="SMC"/>
    <property type="match status" value="1"/>
</dbReference>
<evidence type="ECO:0000256" key="10">
    <source>
        <dbReference type="PIRNR" id="PIRNR005719"/>
    </source>
</evidence>
<dbReference type="GO" id="GO:0051301">
    <property type="term" value="P:cell division"/>
    <property type="evidence" value="ECO:0007669"/>
    <property type="project" value="UniProtKB-KW"/>
</dbReference>
<dbReference type="Proteomes" id="UP001107558">
    <property type="component" value="Chromosome 3"/>
</dbReference>
<feature type="domain" description="SMC hinge" evidence="13">
    <location>
        <begin position="513"/>
        <end position="632"/>
    </location>
</feature>
<reference evidence="14" key="1">
    <citation type="submission" date="2021-03" db="EMBL/GenBank/DDBJ databases">
        <title>Chromosome level genome of the anhydrobiotic midge Polypedilum vanderplanki.</title>
        <authorList>
            <person name="Yoshida Y."/>
            <person name="Kikawada T."/>
            <person name="Gusev O."/>
        </authorList>
    </citation>
    <scope>NUCLEOTIDE SEQUENCE</scope>
    <source>
        <strain evidence="14">NIAS01</strain>
        <tissue evidence="14">Whole body or cell culture</tissue>
    </source>
</reference>
<dbReference type="SUPFAM" id="SSF75553">
    <property type="entry name" value="Smc hinge domain"/>
    <property type="match status" value="1"/>
</dbReference>
<evidence type="ECO:0000256" key="1">
    <source>
        <dbReference type="ARBA" id="ARBA00004123"/>
    </source>
</evidence>
<name>A0A9J6BTK2_POLVA</name>
<dbReference type="GO" id="GO:0016887">
    <property type="term" value="F:ATP hydrolysis activity"/>
    <property type="evidence" value="ECO:0007669"/>
    <property type="project" value="InterPro"/>
</dbReference>
<keyword evidence="4" id="KW-0158">Chromosome</keyword>
<evidence type="ECO:0000313" key="15">
    <source>
        <dbReference type="Proteomes" id="UP001107558"/>
    </source>
</evidence>
<dbReference type="InterPro" id="IPR036277">
    <property type="entry name" value="SMC_hinge_sf"/>
</dbReference>
<dbReference type="GO" id="GO:0003677">
    <property type="term" value="F:DNA binding"/>
    <property type="evidence" value="ECO:0007669"/>
    <property type="project" value="TreeGrafter"/>
</dbReference>
<dbReference type="AlphaFoldDB" id="A0A9J6BTK2"/>
<keyword evidence="8 10" id="KW-0539">Nucleus</keyword>
<dbReference type="PANTHER" id="PTHR18937">
    <property type="entry name" value="STRUCTURAL MAINTENANCE OF CHROMOSOMES SMC FAMILY MEMBER"/>
    <property type="match status" value="1"/>
</dbReference>
<feature type="region of interest" description="Disordered" evidence="12">
    <location>
        <begin position="844"/>
        <end position="863"/>
    </location>
</feature>
<comment type="subcellular location">
    <subcellularLocation>
        <location evidence="2">Chromosome</location>
    </subcellularLocation>
    <subcellularLocation>
        <location evidence="1 10">Nucleus</location>
    </subcellularLocation>
</comment>
<dbReference type="Gene3D" id="1.20.1060.20">
    <property type="match status" value="1"/>
</dbReference>
<dbReference type="GO" id="GO:0005634">
    <property type="term" value="C:nucleus"/>
    <property type="evidence" value="ECO:0007669"/>
    <property type="project" value="UniProtKB-SubCell"/>
</dbReference>
<comment type="similarity">
    <text evidence="3">Belongs to the SMC family. SMC1 subfamily.</text>
</comment>
<evidence type="ECO:0000256" key="4">
    <source>
        <dbReference type="ARBA" id="ARBA00022454"/>
    </source>
</evidence>
<protein>
    <recommendedName>
        <fullName evidence="10">Structural maintenance of chromosomes protein</fullName>
    </recommendedName>
</protein>
<dbReference type="InterPro" id="IPR027417">
    <property type="entry name" value="P-loop_NTPase"/>
</dbReference>
<dbReference type="InterPro" id="IPR024704">
    <property type="entry name" value="SMC"/>
</dbReference>
<dbReference type="OrthoDB" id="413649at2759"/>
<proteinExistence type="inferred from homology"/>
<dbReference type="Gene3D" id="3.40.50.300">
    <property type="entry name" value="P-loop containing nucleotide triphosphate hydrolases"/>
    <property type="match status" value="2"/>
</dbReference>
<dbReference type="FunFam" id="3.40.50.300:FF:000564">
    <property type="entry name" value="Structural maintenance of chromosomes 1A"/>
    <property type="match status" value="1"/>
</dbReference>
<gene>
    <name evidence="14" type="ORF">PVAND_003118</name>
</gene>